<dbReference type="Proteomes" id="UP000699462">
    <property type="component" value="Unassembled WGS sequence"/>
</dbReference>
<dbReference type="AlphaFoldDB" id="A0A8T0DTF2"/>
<proteinExistence type="predicted"/>
<comment type="caution">
    <text evidence="1">The sequence shown here is derived from an EMBL/GenBank/DDBJ whole genome shotgun (WGS) entry which is preliminary data.</text>
</comment>
<dbReference type="EMBL" id="JTDF01000751">
    <property type="protein sequence ID" value="KAF8571033.1"/>
    <property type="molecule type" value="Genomic_DNA"/>
</dbReference>
<evidence type="ECO:0000313" key="2">
    <source>
        <dbReference type="Proteomes" id="UP000699462"/>
    </source>
</evidence>
<dbReference type="OrthoDB" id="10418691at2759"/>
<keyword evidence="2" id="KW-1185">Reference proteome</keyword>
<reference evidence="1 2" key="1">
    <citation type="submission" date="2019-07" db="EMBL/GenBank/DDBJ databases">
        <title>Annotation for the trematode Paragonimus westermani.</title>
        <authorList>
            <person name="Choi Y.-J."/>
        </authorList>
    </citation>
    <scope>NUCLEOTIDE SEQUENCE [LARGE SCALE GENOMIC DNA]</scope>
    <source>
        <strain evidence="1">180907_Pwestermani</strain>
    </source>
</reference>
<accession>A0A8T0DTF2</accession>
<sequence length="138" mass="16434">MKITRKLREDFSSENILVDSMVHVDCKKCSAFVDFYFCKNAHVQWRRNKEEMGQNTRVPFEKLRENMKKSFRKFKILSITWPVEGGQTRVRFGGVVYSQTRAMVWDGALVKKMSEKYRHLTYNLQKHVCYPPRISPVH</sequence>
<name>A0A8T0DTF2_9TREM</name>
<protein>
    <submittedName>
        <fullName evidence="1">Uncharacterized protein</fullName>
    </submittedName>
</protein>
<evidence type="ECO:0000313" key="1">
    <source>
        <dbReference type="EMBL" id="KAF8571033.1"/>
    </source>
</evidence>
<gene>
    <name evidence="1" type="ORF">P879_05990</name>
</gene>
<organism evidence="1 2">
    <name type="scientific">Paragonimus westermani</name>
    <dbReference type="NCBI Taxonomy" id="34504"/>
    <lineage>
        <taxon>Eukaryota</taxon>
        <taxon>Metazoa</taxon>
        <taxon>Spiralia</taxon>
        <taxon>Lophotrochozoa</taxon>
        <taxon>Platyhelminthes</taxon>
        <taxon>Trematoda</taxon>
        <taxon>Digenea</taxon>
        <taxon>Plagiorchiida</taxon>
        <taxon>Troglotremata</taxon>
        <taxon>Troglotrematidae</taxon>
        <taxon>Paragonimus</taxon>
    </lineage>
</organism>